<proteinExistence type="predicted"/>
<dbReference type="OrthoDB" id="9802554at2"/>
<comment type="caution">
    <text evidence="2">The sequence shown here is derived from an EMBL/GenBank/DDBJ whole genome shotgun (WGS) entry which is preliminary data.</text>
</comment>
<dbReference type="Gene3D" id="3.40.50.1950">
    <property type="entry name" value="Flavin prenyltransferase-like"/>
    <property type="match status" value="1"/>
</dbReference>
<organism evidence="2 3">
    <name type="scientific">Lactococcus termiticola</name>
    <dbReference type="NCBI Taxonomy" id="2169526"/>
    <lineage>
        <taxon>Bacteria</taxon>
        <taxon>Bacillati</taxon>
        <taxon>Bacillota</taxon>
        <taxon>Bacilli</taxon>
        <taxon>Lactobacillales</taxon>
        <taxon>Streptococcaceae</taxon>
        <taxon>Lactococcus</taxon>
    </lineage>
</organism>
<gene>
    <name evidence="2" type="ORF">NtB2_01427</name>
</gene>
<dbReference type="PANTHER" id="PTHR14359">
    <property type="entry name" value="HOMO-OLIGOMERIC FLAVIN CONTAINING CYS DECARBOXYLASE FAMILY"/>
    <property type="match status" value="1"/>
</dbReference>
<reference evidence="2 3" key="1">
    <citation type="journal article" date="2018" name="Genome Announc.">
        <title>Draft Genome Sequence of Lactococcus sp. Strain NtB2 (JCM 32569), Isolated from the Gut of the Higher Termite Nasutitermes takasagoensis.</title>
        <authorList>
            <person name="Noda S."/>
            <person name="Aihara C."/>
            <person name="Yuki M."/>
            <person name="Ohkuma M."/>
        </authorList>
    </citation>
    <scope>NUCLEOTIDE SEQUENCE [LARGE SCALE GENOMIC DNA]</scope>
    <source>
        <strain evidence="2 3">NtB2</strain>
    </source>
</reference>
<keyword evidence="3" id="KW-1185">Reference proteome</keyword>
<dbReference type="GO" id="GO:0004633">
    <property type="term" value="F:phosphopantothenoylcysteine decarboxylase activity"/>
    <property type="evidence" value="ECO:0007669"/>
    <property type="project" value="TreeGrafter"/>
</dbReference>
<dbReference type="EMBL" id="BFFO01000009">
    <property type="protein sequence ID" value="GBG97288.1"/>
    <property type="molecule type" value="Genomic_DNA"/>
</dbReference>
<sequence>MANITLAVTGSIAAYKAADLTNLLTKEGHQVTVLMTKSAQQFIPALTLQVLSKQHVHTDIMNEERPEVVNHIELAKQTDVFIVAPATADTISRLAHGAANDIVTSVALALPTGKPKLIAPAMNTEMYANPLTQRNLAILEEVGYQKVQPREALLACGDFGSGALAELPDIISAIHQALLNKETI</sequence>
<protein>
    <submittedName>
        <fullName evidence="2">Phosphopantothenoylcysteine decarboxylase</fullName>
    </submittedName>
</protein>
<dbReference type="AlphaFoldDB" id="A0A2R5HKE9"/>
<dbReference type="InterPro" id="IPR003382">
    <property type="entry name" value="Flavoprotein"/>
</dbReference>
<dbReference type="PANTHER" id="PTHR14359:SF6">
    <property type="entry name" value="PHOSPHOPANTOTHENOYLCYSTEINE DECARBOXYLASE"/>
    <property type="match status" value="1"/>
</dbReference>
<evidence type="ECO:0000313" key="2">
    <source>
        <dbReference type="EMBL" id="GBG97288.1"/>
    </source>
</evidence>
<dbReference type="InterPro" id="IPR011847">
    <property type="entry name" value="CoaC_strep"/>
</dbReference>
<dbReference type="InterPro" id="IPR036551">
    <property type="entry name" value="Flavin_trans-like"/>
</dbReference>
<accession>A0A2R5HKE9</accession>
<evidence type="ECO:0000313" key="3">
    <source>
        <dbReference type="Proteomes" id="UP000245021"/>
    </source>
</evidence>
<dbReference type="GO" id="GO:0015937">
    <property type="term" value="P:coenzyme A biosynthetic process"/>
    <property type="evidence" value="ECO:0007669"/>
    <property type="project" value="TreeGrafter"/>
</dbReference>
<dbReference type="GO" id="GO:0071513">
    <property type="term" value="C:phosphopantothenoylcysteine decarboxylase complex"/>
    <property type="evidence" value="ECO:0007669"/>
    <property type="project" value="TreeGrafter"/>
</dbReference>
<dbReference type="Pfam" id="PF02441">
    <property type="entry name" value="Flavoprotein"/>
    <property type="match status" value="1"/>
</dbReference>
<feature type="domain" description="Flavoprotein" evidence="1">
    <location>
        <begin position="3"/>
        <end position="177"/>
    </location>
</feature>
<evidence type="ECO:0000259" key="1">
    <source>
        <dbReference type="Pfam" id="PF02441"/>
    </source>
</evidence>
<dbReference type="Proteomes" id="UP000245021">
    <property type="component" value="Unassembled WGS sequence"/>
</dbReference>
<dbReference type="SUPFAM" id="SSF52507">
    <property type="entry name" value="Homo-oligomeric flavin-containing Cys decarboxylases, HFCD"/>
    <property type="match status" value="1"/>
</dbReference>
<dbReference type="NCBIfam" id="TIGR02113">
    <property type="entry name" value="coaC_strep"/>
    <property type="match status" value="1"/>
</dbReference>
<name>A0A2R5HKE9_9LACT</name>
<dbReference type="RefSeq" id="WP_109246241.1">
    <property type="nucleotide sequence ID" value="NZ_BFFO01000009.1"/>
</dbReference>
<dbReference type="GO" id="GO:0010181">
    <property type="term" value="F:FMN binding"/>
    <property type="evidence" value="ECO:0007669"/>
    <property type="project" value="TreeGrafter"/>
</dbReference>